<proteinExistence type="predicted"/>
<evidence type="ECO:0000256" key="1">
    <source>
        <dbReference type="SAM" id="SignalP"/>
    </source>
</evidence>
<dbReference type="Pfam" id="PF06347">
    <property type="entry name" value="SH3_4"/>
    <property type="match status" value="2"/>
</dbReference>
<dbReference type="InterPro" id="IPR010466">
    <property type="entry name" value="DUF1058"/>
</dbReference>
<feature type="signal peptide" evidence="1">
    <location>
        <begin position="1"/>
        <end position="28"/>
    </location>
</feature>
<dbReference type="EMBL" id="VHLH01000037">
    <property type="protein sequence ID" value="TPW26116.1"/>
    <property type="molecule type" value="Genomic_DNA"/>
</dbReference>
<protein>
    <recommendedName>
        <fullName evidence="4">Aspartyl-trna synthetase</fullName>
    </recommendedName>
</protein>
<reference evidence="2 3" key="1">
    <citation type="submission" date="2019-06" db="EMBL/GenBank/DDBJ databases">
        <authorList>
            <person name="Li M."/>
        </authorList>
    </citation>
    <scope>NUCLEOTIDE SEQUENCE [LARGE SCALE GENOMIC DNA]</scope>
    <source>
        <strain evidence="2 3">BGMRC6574</strain>
    </source>
</reference>
<evidence type="ECO:0000313" key="3">
    <source>
        <dbReference type="Proteomes" id="UP000320314"/>
    </source>
</evidence>
<feature type="chain" id="PRO_5021198896" description="Aspartyl-trna synthetase" evidence="1">
    <location>
        <begin position="29"/>
        <end position="186"/>
    </location>
</feature>
<keyword evidence="1" id="KW-0732">Signal</keyword>
<gene>
    <name evidence="2" type="ORF">FJU11_16205</name>
</gene>
<accession>A0A506TXS9</accession>
<organism evidence="2 3">
    <name type="scientific">Pararhizobium mangrovi</name>
    <dbReference type="NCBI Taxonomy" id="2590452"/>
    <lineage>
        <taxon>Bacteria</taxon>
        <taxon>Pseudomonadati</taxon>
        <taxon>Pseudomonadota</taxon>
        <taxon>Alphaproteobacteria</taxon>
        <taxon>Hyphomicrobiales</taxon>
        <taxon>Rhizobiaceae</taxon>
        <taxon>Rhizobium/Agrobacterium group</taxon>
        <taxon>Pararhizobium</taxon>
    </lineage>
</organism>
<dbReference type="Proteomes" id="UP000320314">
    <property type="component" value="Unassembled WGS sequence"/>
</dbReference>
<evidence type="ECO:0008006" key="4">
    <source>
        <dbReference type="Google" id="ProtNLM"/>
    </source>
</evidence>
<sequence>MRSVLAIFATFTLAAATATMFAGPPAMARDGASAAKIGPSGLPLPRYVSLKSSRVNLRIGPGTQYSISWQYTREGLPVEIIQEYGHWRHVRDADGTEGWVYQSLLSGKRTAEAAPWMKGKVVKKADYIAMHDDPREGSAIVAKLQPGVVLSLDECDGKWCEAKVQNVTGWVPQAKLWGAYPKEHFN</sequence>
<dbReference type="Gene3D" id="2.30.30.40">
    <property type="entry name" value="SH3 Domains"/>
    <property type="match status" value="1"/>
</dbReference>
<comment type="caution">
    <text evidence="2">The sequence shown here is derived from an EMBL/GenBank/DDBJ whole genome shotgun (WGS) entry which is preliminary data.</text>
</comment>
<evidence type="ECO:0000313" key="2">
    <source>
        <dbReference type="EMBL" id="TPW26116.1"/>
    </source>
</evidence>
<keyword evidence="3" id="KW-1185">Reference proteome</keyword>
<name>A0A506TXS9_9HYPH</name>
<dbReference type="OrthoDB" id="9810773at2"/>
<dbReference type="AlphaFoldDB" id="A0A506TXS9"/>